<evidence type="ECO:0000256" key="8">
    <source>
        <dbReference type="SAM" id="MobiDB-lite"/>
    </source>
</evidence>
<feature type="transmembrane region" description="Helical" evidence="9">
    <location>
        <begin position="190"/>
        <end position="216"/>
    </location>
</feature>
<feature type="transmembrane region" description="Helical" evidence="9">
    <location>
        <begin position="49"/>
        <end position="72"/>
    </location>
</feature>
<proteinExistence type="inferred from homology"/>
<keyword evidence="5 9" id="KW-0812">Transmembrane</keyword>
<dbReference type="GO" id="GO:0000319">
    <property type="term" value="F:sulfite transmembrane transporter activity"/>
    <property type="evidence" value="ECO:0007669"/>
    <property type="project" value="TreeGrafter"/>
</dbReference>
<evidence type="ECO:0000256" key="2">
    <source>
        <dbReference type="ARBA" id="ARBA00008566"/>
    </source>
</evidence>
<dbReference type="AlphaFoldDB" id="A0A8H5D769"/>
<keyword evidence="7 9" id="KW-0472">Membrane</keyword>
<keyword evidence="6 9" id="KW-1133">Transmembrane helix</keyword>
<dbReference type="EMBL" id="JAACJO010000008">
    <property type="protein sequence ID" value="KAF5354815.1"/>
    <property type="molecule type" value="Genomic_DNA"/>
</dbReference>
<dbReference type="InterPro" id="IPR051629">
    <property type="entry name" value="Sulfite_efflux_TDT"/>
</dbReference>
<sequence length="426" mass="47029">MAVSSTLERIVRRTTPVLWAIPMGTGSISMLFFAFPYGQGSQPMAILSLIFYLLNICLFLLFNASTIACLVIEPKAFIRLLKHPSYSLFFSCYPMGATTILNVSVTVVYSYYGIGGKQFVYLLWVMWWINVVISAMCFWGGTYLMITRHSHSLPAMTAAWILPVVTFVVASSTGAVIAKALRDFSAQSALITITVSAFMVTLGLFLASMMLTVYILRLVVYGFPEGLSVLSVFLPLGVSAQAAYSVSLIGAEFRALLPMVSSNSQFFSLYSSGETINIFCSTTSFLLWSWAVLWISYALLGLVHILRATKIQFKLTAWGLVFPNGVFSNLTIHLADVFDSRFFRVLGAIYSILTLLLWCYISYNTLLMIPSLINVPQTEFEKSEASHGASQPDQSSPLPQNPSHSRMASFDDAYVPGYDDTVIGST</sequence>
<evidence type="ECO:0000256" key="3">
    <source>
        <dbReference type="ARBA" id="ARBA00022448"/>
    </source>
</evidence>
<evidence type="ECO:0000256" key="4">
    <source>
        <dbReference type="ARBA" id="ARBA00022475"/>
    </source>
</evidence>
<evidence type="ECO:0000256" key="6">
    <source>
        <dbReference type="ARBA" id="ARBA00022989"/>
    </source>
</evidence>
<dbReference type="InterPro" id="IPR004695">
    <property type="entry name" value="SLAC1/Mae1/Ssu1/TehA"/>
</dbReference>
<comment type="similarity">
    <text evidence="2">Belongs to the tellurite-resistance/dicarboxylate transporter (TDT) family.</text>
</comment>
<evidence type="ECO:0000313" key="10">
    <source>
        <dbReference type="EMBL" id="KAF5354815.1"/>
    </source>
</evidence>
<comment type="caution">
    <text evidence="10">The sequence shown here is derived from an EMBL/GenBank/DDBJ whole genome shotgun (WGS) entry which is preliminary data.</text>
</comment>
<organism evidence="10 11">
    <name type="scientific">Leucocoprinus leucothites</name>
    <dbReference type="NCBI Taxonomy" id="201217"/>
    <lineage>
        <taxon>Eukaryota</taxon>
        <taxon>Fungi</taxon>
        <taxon>Dikarya</taxon>
        <taxon>Basidiomycota</taxon>
        <taxon>Agaricomycotina</taxon>
        <taxon>Agaricomycetes</taxon>
        <taxon>Agaricomycetidae</taxon>
        <taxon>Agaricales</taxon>
        <taxon>Agaricineae</taxon>
        <taxon>Agaricaceae</taxon>
        <taxon>Leucocoprinus</taxon>
    </lineage>
</organism>
<feature type="compositionally biased region" description="Polar residues" evidence="8">
    <location>
        <begin position="388"/>
        <end position="406"/>
    </location>
</feature>
<comment type="subcellular location">
    <subcellularLocation>
        <location evidence="1">Cell membrane</location>
        <topology evidence="1">Multi-pass membrane protein</topology>
    </subcellularLocation>
</comment>
<feature type="transmembrane region" description="Helical" evidence="9">
    <location>
        <begin position="341"/>
        <end position="361"/>
    </location>
</feature>
<feature type="transmembrane region" description="Helical" evidence="9">
    <location>
        <begin position="17"/>
        <end position="37"/>
    </location>
</feature>
<keyword evidence="4" id="KW-1003">Cell membrane</keyword>
<feature type="region of interest" description="Disordered" evidence="8">
    <location>
        <begin position="384"/>
        <end position="426"/>
    </location>
</feature>
<reference evidence="10 11" key="1">
    <citation type="journal article" date="2020" name="ISME J.">
        <title>Uncovering the hidden diversity of litter-decomposition mechanisms in mushroom-forming fungi.</title>
        <authorList>
            <person name="Floudas D."/>
            <person name="Bentzer J."/>
            <person name="Ahren D."/>
            <person name="Johansson T."/>
            <person name="Persson P."/>
            <person name="Tunlid A."/>
        </authorList>
    </citation>
    <scope>NUCLEOTIDE SEQUENCE [LARGE SCALE GENOMIC DNA]</scope>
    <source>
        <strain evidence="10 11">CBS 146.42</strain>
    </source>
</reference>
<feature type="transmembrane region" description="Helical" evidence="9">
    <location>
        <begin position="124"/>
        <end position="146"/>
    </location>
</feature>
<dbReference type="GO" id="GO:0005886">
    <property type="term" value="C:plasma membrane"/>
    <property type="evidence" value="ECO:0007669"/>
    <property type="project" value="UniProtKB-SubCell"/>
</dbReference>
<feature type="transmembrane region" description="Helical" evidence="9">
    <location>
        <begin position="228"/>
        <end position="256"/>
    </location>
</feature>
<dbReference type="Pfam" id="PF03595">
    <property type="entry name" value="SLAC1"/>
    <property type="match status" value="1"/>
</dbReference>
<feature type="transmembrane region" description="Helical" evidence="9">
    <location>
        <begin position="276"/>
        <end position="303"/>
    </location>
</feature>
<feature type="transmembrane region" description="Helical" evidence="9">
    <location>
        <begin position="92"/>
        <end position="112"/>
    </location>
</feature>
<feature type="transmembrane region" description="Helical" evidence="9">
    <location>
        <begin position="158"/>
        <end position="178"/>
    </location>
</feature>
<evidence type="ECO:0000256" key="1">
    <source>
        <dbReference type="ARBA" id="ARBA00004651"/>
    </source>
</evidence>
<dbReference type="PANTHER" id="PTHR31686">
    <property type="match status" value="1"/>
</dbReference>
<feature type="transmembrane region" description="Helical" evidence="9">
    <location>
        <begin position="315"/>
        <end position="335"/>
    </location>
</feature>
<dbReference type="Proteomes" id="UP000559027">
    <property type="component" value="Unassembled WGS sequence"/>
</dbReference>
<evidence type="ECO:0000256" key="5">
    <source>
        <dbReference type="ARBA" id="ARBA00022692"/>
    </source>
</evidence>
<evidence type="ECO:0000313" key="11">
    <source>
        <dbReference type="Proteomes" id="UP000559027"/>
    </source>
</evidence>
<evidence type="ECO:0000256" key="7">
    <source>
        <dbReference type="ARBA" id="ARBA00023136"/>
    </source>
</evidence>
<dbReference type="Gene3D" id="1.50.10.150">
    <property type="entry name" value="Voltage-dependent anion channel"/>
    <property type="match status" value="1"/>
</dbReference>
<evidence type="ECO:0008006" key="12">
    <source>
        <dbReference type="Google" id="ProtNLM"/>
    </source>
</evidence>
<name>A0A8H5D769_9AGAR</name>
<evidence type="ECO:0000256" key="9">
    <source>
        <dbReference type="SAM" id="Phobius"/>
    </source>
</evidence>
<gene>
    <name evidence="10" type="ORF">D9756_005262</name>
</gene>
<dbReference type="InterPro" id="IPR038665">
    <property type="entry name" value="Voltage-dep_anion_channel_sf"/>
</dbReference>
<keyword evidence="11" id="KW-1185">Reference proteome</keyword>
<accession>A0A8H5D769</accession>
<keyword evidence="3" id="KW-0813">Transport</keyword>
<dbReference type="OrthoDB" id="1099at2759"/>
<protein>
    <recommendedName>
        <fullName evidence="12">Sulfite efflux pump SSU1</fullName>
    </recommendedName>
</protein>
<dbReference type="PANTHER" id="PTHR31686:SF1">
    <property type="entry name" value="SULFITE EFFLUX PUMP SSU1"/>
    <property type="match status" value="1"/>
</dbReference>